<dbReference type="EC" id="2.7.1.40" evidence="5 15"/>
<dbReference type="InterPro" id="IPR015793">
    <property type="entry name" value="Pyrv_Knase_brl"/>
</dbReference>
<evidence type="ECO:0000259" key="17">
    <source>
        <dbReference type="Pfam" id="PF02887"/>
    </source>
</evidence>
<evidence type="ECO:0000256" key="9">
    <source>
        <dbReference type="ARBA" id="ARBA00022777"/>
    </source>
</evidence>
<dbReference type="GO" id="GO:0030955">
    <property type="term" value="F:potassium ion binding"/>
    <property type="evidence" value="ECO:0007669"/>
    <property type="project" value="InterPro"/>
</dbReference>
<comment type="pathway">
    <text evidence="3 15">Carbohydrate degradation; glycolysis; pyruvate from D-glyceraldehyde 3-phosphate: step 5/5.</text>
</comment>
<reference evidence="18" key="1">
    <citation type="submission" date="2019-06" db="EMBL/GenBank/DDBJ databases">
        <authorList>
            <consortium name="Wellcome Sanger Institute Data Sharing"/>
        </authorList>
    </citation>
    <scope>NUCLEOTIDE SEQUENCE [LARGE SCALE GENOMIC DNA]</scope>
</reference>
<dbReference type="Gene3D" id="2.40.33.10">
    <property type="entry name" value="PK beta-barrel domain-like"/>
    <property type="match status" value="1"/>
</dbReference>
<evidence type="ECO:0000256" key="5">
    <source>
        <dbReference type="ARBA" id="ARBA00012142"/>
    </source>
</evidence>
<evidence type="ECO:0000256" key="4">
    <source>
        <dbReference type="ARBA" id="ARBA00008663"/>
    </source>
</evidence>
<evidence type="ECO:0000256" key="1">
    <source>
        <dbReference type="ARBA" id="ARBA00001946"/>
    </source>
</evidence>
<dbReference type="GO" id="GO:0016301">
    <property type="term" value="F:kinase activity"/>
    <property type="evidence" value="ECO:0007669"/>
    <property type="project" value="UniProtKB-KW"/>
</dbReference>
<dbReference type="GO" id="GO:0000287">
    <property type="term" value="F:magnesium ion binding"/>
    <property type="evidence" value="ECO:0007669"/>
    <property type="project" value="InterPro"/>
</dbReference>
<dbReference type="InterPro" id="IPR040442">
    <property type="entry name" value="Pyrv_kinase-like_dom_sf"/>
</dbReference>
<dbReference type="NCBIfam" id="TIGR01064">
    <property type="entry name" value="pyruv_kin"/>
    <property type="match status" value="1"/>
</dbReference>
<keyword evidence="6 15" id="KW-0808">Transferase</keyword>
<dbReference type="NCBIfam" id="NF004978">
    <property type="entry name" value="PRK06354.1"/>
    <property type="match status" value="1"/>
</dbReference>
<feature type="domain" description="Pyruvate kinase barrel" evidence="16">
    <location>
        <begin position="89"/>
        <end position="421"/>
    </location>
</feature>
<evidence type="ECO:0000259" key="16">
    <source>
        <dbReference type="Pfam" id="PF00224"/>
    </source>
</evidence>
<dbReference type="NCBIfam" id="NF004491">
    <property type="entry name" value="PRK05826.1"/>
    <property type="match status" value="1"/>
</dbReference>
<keyword evidence="12" id="KW-0630">Potassium</keyword>
<evidence type="ECO:0000256" key="15">
    <source>
        <dbReference type="RuleBase" id="RU000504"/>
    </source>
</evidence>
<dbReference type="FunFam" id="3.40.1380.20:FF:000001">
    <property type="entry name" value="Pyruvate kinase"/>
    <property type="match status" value="1"/>
</dbReference>
<protein>
    <recommendedName>
        <fullName evidence="5 15">Pyruvate kinase</fullName>
        <ecNumber evidence="5 15">2.7.1.40</ecNumber>
    </recommendedName>
</protein>
<reference evidence="18" key="2">
    <citation type="submission" date="2025-08" db="UniProtKB">
        <authorList>
            <consortium name="Ensembl"/>
        </authorList>
    </citation>
    <scope>IDENTIFICATION</scope>
</reference>
<dbReference type="SUPFAM" id="SSF50800">
    <property type="entry name" value="PK beta-barrel domain-like"/>
    <property type="match status" value="1"/>
</dbReference>
<evidence type="ECO:0000256" key="6">
    <source>
        <dbReference type="ARBA" id="ARBA00022679"/>
    </source>
</evidence>
<feature type="domain" description="Pyruvate kinase C-terminal" evidence="17">
    <location>
        <begin position="456"/>
        <end position="574"/>
    </location>
</feature>
<accession>A0A673AA42</accession>
<keyword evidence="9 15" id="KW-0418">Kinase</keyword>
<evidence type="ECO:0000256" key="8">
    <source>
        <dbReference type="ARBA" id="ARBA00022741"/>
    </source>
</evidence>
<dbReference type="Pfam" id="PF00224">
    <property type="entry name" value="PK"/>
    <property type="match status" value="1"/>
</dbReference>
<keyword evidence="7" id="KW-0479">Metal-binding</keyword>
<dbReference type="Gene3D" id="3.40.1380.20">
    <property type="entry name" value="Pyruvate kinase, C-terminal domain"/>
    <property type="match status" value="2"/>
</dbReference>
<evidence type="ECO:0000256" key="14">
    <source>
        <dbReference type="ARBA" id="ARBA00023317"/>
    </source>
</evidence>
<evidence type="ECO:0000256" key="3">
    <source>
        <dbReference type="ARBA" id="ARBA00004997"/>
    </source>
</evidence>
<evidence type="ECO:0000256" key="10">
    <source>
        <dbReference type="ARBA" id="ARBA00022840"/>
    </source>
</evidence>
<dbReference type="InterPro" id="IPR015806">
    <property type="entry name" value="Pyrv_Knase_insert_dom_sf"/>
</dbReference>
<dbReference type="InterPro" id="IPR015795">
    <property type="entry name" value="Pyrv_Knase_C"/>
</dbReference>
<sequence length="577" mass="63891">MIKKNRVQLSKKKQNKAFESFLDDNVNKINPENSFVVQTFPVDTHAVMSKTKDMSSSFIHTQQMHAAMADTMMEHMCLLDIDSEPAVSRNTGIVCTIGPASRSVDMAKEMIKTGMNIARMNFSHGTHEYHAETIKNVRDATESFGPGTVEYRPVAIALDTKGPEIRTGLIKGSGTAEVELKKGETIKLTLDDQYKENCDEKILWLDYKNITKVVQTGSHIYVDDGLISLKVKEIGNDYLMCEIENGGMLGSKKGVNLPGAAVDLPALSEKDLQDLQFGVEQGVDMVFASFIRKAADVEAVRKALGEKGKEIKIISKLENHEGVRRFDEILEASDGIMVARGDLGIEIPTEKVFLAQKMMTARCQRVGKPIICATQMLESMTKKPRPTRAEASDVANAVLDGNDCIMLSGETAKGDYPLEAVRTQHMIAREAEAAMFHRQMFEELRRTSHLTRDPTESVAIGAVEASFKCCASAIIVLTKSGRSAHMLSRYRPRAPIIAVTRCGQTARQAHLYRGVYPVLYTKPANDVWAEDVDLRVNFALEVGKYRKFFKSGDVAIVVTGWRPGSGYTNTMRVVLVP</sequence>
<evidence type="ECO:0000313" key="19">
    <source>
        <dbReference type="Proteomes" id="UP000472271"/>
    </source>
</evidence>
<name>A0A673AA42_9TELE</name>
<evidence type="ECO:0000313" key="18">
    <source>
        <dbReference type="Ensembl" id="ENSSORP00005026425.1"/>
    </source>
</evidence>
<dbReference type="SUPFAM" id="SSF51621">
    <property type="entry name" value="Phosphoenolpyruvate/pyruvate domain"/>
    <property type="match status" value="1"/>
</dbReference>
<dbReference type="GO" id="GO:0004743">
    <property type="term" value="F:pyruvate kinase activity"/>
    <property type="evidence" value="ECO:0007669"/>
    <property type="project" value="UniProtKB-EC"/>
</dbReference>
<dbReference type="Gene3D" id="3.20.20.60">
    <property type="entry name" value="Phosphoenolpyruvate-binding domains"/>
    <property type="match status" value="1"/>
</dbReference>
<evidence type="ECO:0000256" key="7">
    <source>
        <dbReference type="ARBA" id="ARBA00022723"/>
    </source>
</evidence>
<gene>
    <name evidence="18" type="primary">pkmb</name>
</gene>
<proteinExistence type="inferred from homology"/>
<dbReference type="Pfam" id="PF02887">
    <property type="entry name" value="PK_C"/>
    <property type="match status" value="1"/>
</dbReference>
<organism evidence="18 19">
    <name type="scientific">Sphaeramia orbicularis</name>
    <name type="common">orbiculate cardinalfish</name>
    <dbReference type="NCBI Taxonomy" id="375764"/>
    <lineage>
        <taxon>Eukaryota</taxon>
        <taxon>Metazoa</taxon>
        <taxon>Chordata</taxon>
        <taxon>Craniata</taxon>
        <taxon>Vertebrata</taxon>
        <taxon>Euteleostomi</taxon>
        <taxon>Actinopterygii</taxon>
        <taxon>Neopterygii</taxon>
        <taxon>Teleostei</taxon>
        <taxon>Neoteleostei</taxon>
        <taxon>Acanthomorphata</taxon>
        <taxon>Gobiaria</taxon>
        <taxon>Kurtiformes</taxon>
        <taxon>Apogonoidei</taxon>
        <taxon>Apogonidae</taxon>
        <taxon>Apogoninae</taxon>
        <taxon>Sphaeramia</taxon>
    </lineage>
</organism>
<dbReference type="InParanoid" id="A0A673AA42"/>
<dbReference type="FunFam" id="3.20.20.60:FF:000025">
    <property type="entry name" value="Pyruvate kinase"/>
    <property type="match status" value="1"/>
</dbReference>
<dbReference type="PRINTS" id="PR01050">
    <property type="entry name" value="PYRUVTKNASE"/>
</dbReference>
<dbReference type="AlphaFoldDB" id="A0A673AA42"/>
<comment type="cofactor">
    <cofactor evidence="1">
        <name>Mg(2+)</name>
        <dbReference type="ChEBI" id="CHEBI:18420"/>
    </cofactor>
</comment>
<comment type="catalytic activity">
    <reaction evidence="15">
        <text>pyruvate + ATP = phosphoenolpyruvate + ADP + H(+)</text>
        <dbReference type="Rhea" id="RHEA:18157"/>
        <dbReference type="ChEBI" id="CHEBI:15361"/>
        <dbReference type="ChEBI" id="CHEBI:15378"/>
        <dbReference type="ChEBI" id="CHEBI:30616"/>
        <dbReference type="ChEBI" id="CHEBI:58702"/>
        <dbReference type="ChEBI" id="CHEBI:456216"/>
        <dbReference type="EC" id="2.7.1.40"/>
    </reaction>
</comment>
<keyword evidence="8" id="KW-0547">Nucleotide-binding</keyword>
<evidence type="ECO:0000256" key="13">
    <source>
        <dbReference type="ARBA" id="ARBA00023152"/>
    </source>
</evidence>
<evidence type="ECO:0000256" key="2">
    <source>
        <dbReference type="ARBA" id="ARBA00001958"/>
    </source>
</evidence>
<keyword evidence="13 15" id="KW-0324">Glycolysis</keyword>
<keyword evidence="10" id="KW-0067">ATP-binding</keyword>
<dbReference type="InterPro" id="IPR011037">
    <property type="entry name" value="Pyrv_Knase-like_insert_dom_sf"/>
</dbReference>
<keyword evidence="11 15" id="KW-0460">Magnesium</keyword>
<dbReference type="UniPathway" id="UPA00109">
    <property type="reaction ID" value="UER00188"/>
</dbReference>
<evidence type="ECO:0000256" key="11">
    <source>
        <dbReference type="ARBA" id="ARBA00022842"/>
    </source>
</evidence>
<dbReference type="PANTHER" id="PTHR11817">
    <property type="entry name" value="PYRUVATE KINASE"/>
    <property type="match status" value="1"/>
</dbReference>
<comment type="similarity">
    <text evidence="4 15">Belongs to the pyruvate kinase family.</text>
</comment>
<dbReference type="InterPro" id="IPR001697">
    <property type="entry name" value="Pyr_Knase"/>
</dbReference>
<dbReference type="InterPro" id="IPR036918">
    <property type="entry name" value="Pyrv_Knase_C_sf"/>
</dbReference>
<dbReference type="CDD" id="cd00288">
    <property type="entry name" value="Pyruvate_Kinase"/>
    <property type="match status" value="1"/>
</dbReference>
<keyword evidence="14" id="KW-0670">Pyruvate</keyword>
<keyword evidence="19" id="KW-1185">Reference proteome</keyword>
<comment type="cofactor">
    <cofactor evidence="2">
        <name>K(+)</name>
        <dbReference type="ChEBI" id="CHEBI:29103"/>
    </cofactor>
</comment>
<reference evidence="18" key="3">
    <citation type="submission" date="2025-09" db="UniProtKB">
        <authorList>
            <consortium name="Ensembl"/>
        </authorList>
    </citation>
    <scope>IDENTIFICATION</scope>
</reference>
<dbReference type="GO" id="GO:0005524">
    <property type="term" value="F:ATP binding"/>
    <property type="evidence" value="ECO:0007669"/>
    <property type="project" value="UniProtKB-KW"/>
</dbReference>
<dbReference type="Proteomes" id="UP000472271">
    <property type="component" value="Chromosome 6"/>
</dbReference>
<dbReference type="InterPro" id="IPR018209">
    <property type="entry name" value="Pyrv_Knase_AS"/>
</dbReference>
<dbReference type="InterPro" id="IPR015813">
    <property type="entry name" value="Pyrv/PenolPyrv_kinase-like_dom"/>
</dbReference>
<dbReference type="FunFam" id="2.40.33.10:FF:000023">
    <property type="entry name" value="Pyruvate kinase PKM"/>
    <property type="match status" value="1"/>
</dbReference>
<dbReference type="PROSITE" id="PS00110">
    <property type="entry name" value="PYRUVATE_KINASE"/>
    <property type="match status" value="1"/>
</dbReference>
<dbReference type="Ensembl" id="ENSSORT00005027200.1">
    <property type="protein sequence ID" value="ENSSORP00005026425.1"/>
    <property type="gene ID" value="ENSSORG00005011706.1"/>
</dbReference>
<dbReference type="SUPFAM" id="SSF52935">
    <property type="entry name" value="PK C-terminal domain-like"/>
    <property type="match status" value="1"/>
</dbReference>
<evidence type="ECO:0000256" key="12">
    <source>
        <dbReference type="ARBA" id="ARBA00022958"/>
    </source>
</evidence>